<proteinExistence type="predicted"/>
<dbReference type="Proteomes" id="UP001597176">
    <property type="component" value="Unassembled WGS sequence"/>
</dbReference>
<gene>
    <name evidence="1" type="ORF">ACFQ4G_17990</name>
</gene>
<dbReference type="RefSeq" id="WP_238208567.1">
    <property type="nucleotide sequence ID" value="NZ_JBHTND010000030.1"/>
</dbReference>
<sequence length="47" mass="4964">MRAIITALGVSAPFALGFLAVIWLLGTQPASGLVHCSMTPDAGWYCR</sequence>
<dbReference type="EMBL" id="JBHTND010000030">
    <property type="protein sequence ID" value="MFD1303466.1"/>
    <property type="molecule type" value="Genomic_DNA"/>
</dbReference>
<organism evidence="1 2">
    <name type="scientific">Methylobacterium marchantiae</name>
    <dbReference type="NCBI Taxonomy" id="600331"/>
    <lineage>
        <taxon>Bacteria</taxon>
        <taxon>Pseudomonadati</taxon>
        <taxon>Pseudomonadota</taxon>
        <taxon>Alphaproteobacteria</taxon>
        <taxon>Hyphomicrobiales</taxon>
        <taxon>Methylobacteriaceae</taxon>
        <taxon>Methylobacterium</taxon>
    </lineage>
</organism>
<comment type="caution">
    <text evidence="1">The sequence shown here is derived from an EMBL/GenBank/DDBJ whole genome shotgun (WGS) entry which is preliminary data.</text>
</comment>
<keyword evidence="2" id="KW-1185">Reference proteome</keyword>
<name>A0ABW3X3G0_9HYPH</name>
<accession>A0ABW3X3G0</accession>
<protein>
    <submittedName>
        <fullName evidence="1">Uncharacterized protein</fullName>
    </submittedName>
</protein>
<evidence type="ECO:0000313" key="1">
    <source>
        <dbReference type="EMBL" id="MFD1303466.1"/>
    </source>
</evidence>
<reference evidence="2" key="1">
    <citation type="journal article" date="2019" name="Int. J. Syst. Evol. Microbiol.">
        <title>The Global Catalogue of Microorganisms (GCM) 10K type strain sequencing project: providing services to taxonomists for standard genome sequencing and annotation.</title>
        <authorList>
            <consortium name="The Broad Institute Genomics Platform"/>
            <consortium name="The Broad Institute Genome Sequencing Center for Infectious Disease"/>
            <person name="Wu L."/>
            <person name="Ma J."/>
        </authorList>
    </citation>
    <scope>NUCLEOTIDE SEQUENCE [LARGE SCALE GENOMIC DNA]</scope>
    <source>
        <strain evidence="2">CCUG 56108</strain>
    </source>
</reference>
<evidence type="ECO:0000313" key="2">
    <source>
        <dbReference type="Proteomes" id="UP001597176"/>
    </source>
</evidence>